<dbReference type="AlphaFoldDB" id="A0A024X019"/>
<dbReference type="Proteomes" id="UP000030694">
    <property type="component" value="Unassembled WGS sequence"/>
</dbReference>
<evidence type="ECO:0000313" key="2">
    <source>
        <dbReference type="EMBL" id="ETW58513.1"/>
    </source>
</evidence>
<dbReference type="Gene3D" id="2.40.10.230">
    <property type="entry name" value="Probable tRNA pseudouridine synthase domain"/>
    <property type="match status" value="1"/>
</dbReference>
<protein>
    <submittedName>
        <fullName evidence="2">Uncharacterized protein</fullName>
    </submittedName>
</protein>
<name>A0A024X019_PLAFC</name>
<reference evidence="2 3" key="1">
    <citation type="submission" date="2013-02" db="EMBL/GenBank/DDBJ databases">
        <title>The Genome Annotation of Plasmodium falciparum CAMP/Malaysia.</title>
        <authorList>
            <consortium name="The Broad Institute Genome Sequencing Platform"/>
            <consortium name="The Broad Institute Genome Sequencing Center for Infectious Disease"/>
            <person name="Neafsey D."/>
            <person name="Hoffman S."/>
            <person name="Volkman S."/>
            <person name="Rosenthal P."/>
            <person name="Walker B."/>
            <person name="Young S.K."/>
            <person name="Zeng Q."/>
            <person name="Gargeya S."/>
            <person name="Fitzgerald M."/>
            <person name="Haas B."/>
            <person name="Abouelleil A."/>
            <person name="Allen A.W."/>
            <person name="Alvarado L."/>
            <person name="Arachchi H.M."/>
            <person name="Berlin A.M."/>
            <person name="Chapman S.B."/>
            <person name="Gainer-Dewar J."/>
            <person name="Goldberg J."/>
            <person name="Griggs A."/>
            <person name="Gujja S."/>
            <person name="Hansen M."/>
            <person name="Howarth C."/>
            <person name="Imamovic A."/>
            <person name="Ireland A."/>
            <person name="Larimer J."/>
            <person name="McCowan C."/>
            <person name="Murphy C."/>
            <person name="Pearson M."/>
            <person name="Poon T.W."/>
            <person name="Priest M."/>
            <person name="Roberts A."/>
            <person name="Saif S."/>
            <person name="Shea T."/>
            <person name="Sisk P."/>
            <person name="Sykes S."/>
            <person name="Wortman J."/>
            <person name="Nusbaum C."/>
            <person name="Birren B."/>
        </authorList>
    </citation>
    <scope>NUCLEOTIDE SEQUENCE [LARGE SCALE GENOMIC DNA]</scope>
    <source>
        <strain evidence="2 3">CAMP/Malaysia</strain>
    </source>
</reference>
<feature type="compositionally biased region" description="Low complexity" evidence="1">
    <location>
        <begin position="593"/>
        <end position="619"/>
    </location>
</feature>
<feature type="region of interest" description="Disordered" evidence="1">
    <location>
        <begin position="591"/>
        <end position="619"/>
    </location>
</feature>
<dbReference type="EMBL" id="KI927620">
    <property type="protein sequence ID" value="ETW58513.1"/>
    <property type="molecule type" value="Genomic_DNA"/>
</dbReference>
<sequence length="963" mass="111673">MNGNNCIQQNEYTDIVNMQKGKRKRNDEEASVGLNNVEELYNDSNMYNSNVDLDNNIDSSNSLYNYNNTEGSKNNYINDNYENYNKTNDVENLENKDNRRGEYSNGKTNNINNNNNNIVEENKKCYDVCTMSLDESEHEIVMDNDNERKGVKSFNVINEKTNVEIFSDEESTESVSNDYGKYKHMNPEELISLYENENDLKNMKEENIQCDEYLDKNYKGQIIIDGKNEVDEFLLVSRIAHVDLCNQKEENVSEIKNMNELKVSYDSGISDSDDSDDEKETYCQENILCDDRPTDSDSITMLNVKSNKLKDNLIVDEKFKKMDFDLNKIEMEEQDYNKDNANLNDAYEDRRSHNDVEEGKISELIIDELNEDIIYEGTDDEEKDTKQILNNMDNTLVVCTNDIINNNNNNNNVDNSKEEENVVLEKIEPSISYDVKFLENKNMCNKKINRIRLMGVPESVNENMDIKKIGKLIQFENDILTIQSDPCEHYLSVASVLCLENRKIIGCIINVNSNETEVFYYAKLMFPYLKDEIKENIDIYVDVKHSLYMNEGTTGICSELFDAFKNASIPYVFINYNDLYNIADSQMHDKSTNNNNNNIDNNNNNNIDNNNNNNNNNNINNHKTLNKIINISQPSCVGTYKTFKDFYTHKVLKKNSINNSYKNISKTFVKTHNPYKYKTQKPSVDNNIMYKSINHKYKNLTYVNIRNNQPNNVNKNVSTNNIVTPNTLSNGNNSNVTMNIRNVNSKSTFQVGSSNQVNSDRSLINKNIYNVPLHMNNFYVPYNCNEPNMNTKYNKNFNNNKYTHNFINNPQNLNNIANNMTNPPNYGYNTYRRYNSLSRTYHQNNINYDININTFQNATTINNPNAPPCVGNMNNLNNINNMNNVNNVNNVNNINNLNNVNNINNNYTFLKTQPRNSLSIDNSKRMSFNRNSYISNVPTNNYNNNFYNQINMSTTNNINKTLK</sequence>
<accession>A0A024X019</accession>
<proteinExistence type="predicted"/>
<dbReference type="InterPro" id="IPR038664">
    <property type="entry name" value="Gar1/Naf1_Cbf5-bd_sf"/>
</dbReference>
<gene>
    <name evidence="2" type="ORF">PFMC_05611</name>
</gene>
<evidence type="ECO:0000256" key="1">
    <source>
        <dbReference type="SAM" id="MobiDB-lite"/>
    </source>
</evidence>
<evidence type="ECO:0000313" key="3">
    <source>
        <dbReference type="Proteomes" id="UP000030694"/>
    </source>
</evidence>
<dbReference type="OrthoDB" id="21550at2759"/>
<reference evidence="2 3" key="2">
    <citation type="submission" date="2013-02" db="EMBL/GenBank/DDBJ databases">
        <title>The Genome Sequence of Plasmodium falciparum CAMP/Malaysia.</title>
        <authorList>
            <consortium name="The Broad Institute Genome Sequencing Platform"/>
            <consortium name="The Broad Institute Genome Sequencing Center for Infectious Disease"/>
            <person name="Neafsey D."/>
            <person name="Cheeseman I."/>
            <person name="Volkman S."/>
            <person name="Adams J."/>
            <person name="Walker B."/>
            <person name="Young S.K."/>
            <person name="Zeng Q."/>
            <person name="Gargeya S."/>
            <person name="Fitzgerald M."/>
            <person name="Haas B."/>
            <person name="Abouelleil A."/>
            <person name="Alvarado L."/>
            <person name="Arachchi H.M."/>
            <person name="Berlin A.M."/>
            <person name="Chapman S.B."/>
            <person name="Dewar J."/>
            <person name="Goldberg J."/>
            <person name="Griggs A."/>
            <person name="Gujja S."/>
            <person name="Hansen M."/>
            <person name="Howarth C."/>
            <person name="Imamovic A."/>
            <person name="Larimer J."/>
            <person name="McCowan C."/>
            <person name="Murphy C."/>
            <person name="Neiman D."/>
            <person name="Pearson M."/>
            <person name="Priest M."/>
            <person name="Roberts A."/>
            <person name="Saif S."/>
            <person name="Shea T."/>
            <person name="Sisk P."/>
            <person name="Sykes S."/>
            <person name="Wortman J."/>
            <person name="Nusbaum C."/>
            <person name="Birren B."/>
        </authorList>
    </citation>
    <scope>NUCLEOTIDE SEQUENCE [LARGE SCALE GENOMIC DNA]</scope>
    <source>
        <strain evidence="2 3">CAMP/Malaysia</strain>
    </source>
</reference>
<dbReference type="OMA" id="YNIADTQ"/>
<organism evidence="2 3">
    <name type="scientific">Plasmodium falciparum (isolate Camp / Malaysia)</name>
    <dbReference type="NCBI Taxonomy" id="5835"/>
    <lineage>
        <taxon>Eukaryota</taxon>
        <taxon>Sar</taxon>
        <taxon>Alveolata</taxon>
        <taxon>Apicomplexa</taxon>
        <taxon>Aconoidasida</taxon>
        <taxon>Haemosporida</taxon>
        <taxon>Plasmodiidae</taxon>
        <taxon>Plasmodium</taxon>
        <taxon>Plasmodium (Laverania)</taxon>
    </lineage>
</organism>
<feature type="region of interest" description="Disordered" evidence="1">
    <location>
        <begin position="96"/>
        <end position="115"/>
    </location>
</feature>